<dbReference type="EMBL" id="GBXM01066199">
    <property type="protein sequence ID" value="JAH42378.1"/>
    <property type="molecule type" value="Transcribed_RNA"/>
</dbReference>
<accession>A0A0E9SPF3</accession>
<evidence type="ECO:0000313" key="1">
    <source>
        <dbReference type="EMBL" id="JAH42378.1"/>
    </source>
</evidence>
<organism evidence="1">
    <name type="scientific">Anguilla anguilla</name>
    <name type="common">European freshwater eel</name>
    <name type="synonym">Muraena anguilla</name>
    <dbReference type="NCBI Taxonomy" id="7936"/>
    <lineage>
        <taxon>Eukaryota</taxon>
        <taxon>Metazoa</taxon>
        <taxon>Chordata</taxon>
        <taxon>Craniata</taxon>
        <taxon>Vertebrata</taxon>
        <taxon>Euteleostomi</taxon>
        <taxon>Actinopterygii</taxon>
        <taxon>Neopterygii</taxon>
        <taxon>Teleostei</taxon>
        <taxon>Anguilliformes</taxon>
        <taxon>Anguillidae</taxon>
        <taxon>Anguilla</taxon>
    </lineage>
</organism>
<dbReference type="AlphaFoldDB" id="A0A0E9SPF3"/>
<name>A0A0E9SPF3_ANGAN</name>
<sequence length="19" mass="2215">MYHMAQNQIPVPTMVLNVK</sequence>
<reference evidence="1" key="1">
    <citation type="submission" date="2014-11" db="EMBL/GenBank/DDBJ databases">
        <authorList>
            <person name="Amaro Gonzalez C."/>
        </authorList>
    </citation>
    <scope>NUCLEOTIDE SEQUENCE</scope>
</reference>
<protein>
    <submittedName>
        <fullName evidence="1">Uncharacterized protein</fullName>
    </submittedName>
</protein>
<proteinExistence type="predicted"/>
<reference evidence="1" key="2">
    <citation type="journal article" date="2015" name="Fish Shellfish Immunol.">
        <title>Early steps in the European eel (Anguilla anguilla)-Vibrio vulnificus interaction in the gills: Role of the RtxA13 toxin.</title>
        <authorList>
            <person name="Callol A."/>
            <person name="Pajuelo D."/>
            <person name="Ebbesson L."/>
            <person name="Teles M."/>
            <person name="MacKenzie S."/>
            <person name="Amaro C."/>
        </authorList>
    </citation>
    <scope>NUCLEOTIDE SEQUENCE</scope>
</reference>